<evidence type="ECO:0000256" key="1">
    <source>
        <dbReference type="SAM" id="SignalP"/>
    </source>
</evidence>
<dbReference type="SMART" id="SM00327">
    <property type="entry name" value="VWA"/>
    <property type="match status" value="1"/>
</dbReference>
<dbReference type="SUPFAM" id="SSF53300">
    <property type="entry name" value="vWA-like"/>
    <property type="match status" value="1"/>
</dbReference>
<feature type="signal peptide" evidence="1">
    <location>
        <begin position="1"/>
        <end position="17"/>
    </location>
</feature>
<dbReference type="InterPro" id="IPR016187">
    <property type="entry name" value="CTDL_fold"/>
</dbReference>
<name>A0AAF3FBX1_9BILA</name>
<accession>A0AAF3FBX1</accession>
<evidence type="ECO:0000259" key="2">
    <source>
        <dbReference type="PROSITE" id="PS50234"/>
    </source>
</evidence>
<dbReference type="Pfam" id="PF00092">
    <property type="entry name" value="VWA"/>
    <property type="match status" value="1"/>
</dbReference>
<organism evidence="3 4">
    <name type="scientific">Mesorhabditis belari</name>
    <dbReference type="NCBI Taxonomy" id="2138241"/>
    <lineage>
        <taxon>Eukaryota</taxon>
        <taxon>Metazoa</taxon>
        <taxon>Ecdysozoa</taxon>
        <taxon>Nematoda</taxon>
        <taxon>Chromadorea</taxon>
        <taxon>Rhabditida</taxon>
        <taxon>Rhabditina</taxon>
        <taxon>Rhabditomorpha</taxon>
        <taxon>Rhabditoidea</taxon>
        <taxon>Rhabditidae</taxon>
        <taxon>Mesorhabditinae</taxon>
        <taxon>Mesorhabditis</taxon>
    </lineage>
</organism>
<dbReference type="InterPro" id="IPR016186">
    <property type="entry name" value="C-type_lectin-like/link_sf"/>
</dbReference>
<keyword evidence="3" id="KW-1185">Reference proteome</keyword>
<feature type="chain" id="PRO_5042153766" evidence="1">
    <location>
        <begin position="18"/>
        <end position="580"/>
    </location>
</feature>
<dbReference type="InterPro" id="IPR036465">
    <property type="entry name" value="vWFA_dom_sf"/>
</dbReference>
<evidence type="ECO:0000313" key="4">
    <source>
        <dbReference type="WBParaSite" id="MBELARI_LOCUS4383"/>
    </source>
</evidence>
<feature type="domain" description="VWFA" evidence="2">
    <location>
        <begin position="251"/>
        <end position="429"/>
    </location>
</feature>
<dbReference type="Proteomes" id="UP000887575">
    <property type="component" value="Unassembled WGS sequence"/>
</dbReference>
<reference evidence="4" key="1">
    <citation type="submission" date="2024-02" db="UniProtKB">
        <authorList>
            <consortium name="WormBaseParasite"/>
        </authorList>
    </citation>
    <scope>IDENTIFICATION</scope>
</reference>
<evidence type="ECO:0000313" key="3">
    <source>
        <dbReference type="Proteomes" id="UP000887575"/>
    </source>
</evidence>
<dbReference type="Gene3D" id="3.40.50.410">
    <property type="entry name" value="von Willebrand factor, type A domain"/>
    <property type="match status" value="1"/>
</dbReference>
<dbReference type="Gene3D" id="3.10.100.10">
    <property type="entry name" value="Mannose-Binding Protein A, subunit A"/>
    <property type="match status" value="1"/>
</dbReference>
<dbReference type="AlphaFoldDB" id="A0AAF3FBX1"/>
<dbReference type="PROSITE" id="PS50234">
    <property type="entry name" value="VWFA"/>
    <property type="match status" value="1"/>
</dbReference>
<dbReference type="InterPro" id="IPR002035">
    <property type="entry name" value="VWF_A"/>
</dbReference>
<dbReference type="WBParaSite" id="MBELARI_LOCUS4383">
    <property type="protein sequence ID" value="MBELARI_LOCUS4383"/>
    <property type="gene ID" value="MBELARI_LOCUS4383"/>
</dbReference>
<proteinExistence type="predicted"/>
<dbReference type="PANTHER" id="PTHR31024">
    <property type="entry name" value="C-TYPE LECTIN"/>
    <property type="match status" value="1"/>
</dbReference>
<keyword evidence="1" id="KW-0732">Signal</keyword>
<dbReference type="SUPFAM" id="SSF56436">
    <property type="entry name" value="C-type lectin-like"/>
    <property type="match status" value="1"/>
</dbReference>
<dbReference type="PANTHER" id="PTHR31024:SF3">
    <property type="entry name" value="C-TYPE LECTIN-RELATED"/>
    <property type="match status" value="1"/>
</dbReference>
<sequence length="580" mass="62575">MLWRVVLFLLLISTVNAALCGALQGGIPECSKHTIVIVDASSYLQNEDLAAKLIDFTNKTLLPKWRGDQRTQFSFAIYGLVDRTGLTCKGYSTQGQSDPEIVCNALSNWKANLGRGVLGTISLLDIANDIHECTIKEENQYYDLAILFTANNNLPDIQTSSWFPNDHPVIVVNLGNGDFSSWVATKPKATAILCNANSFDDSLAFRIIGASCGNITGFDECSGPMTTTTPTIQPPVDGNLCDCDIAHSWNDVMILADSSSVMGVDRYHELEAFIQSAFTKATIGSEKTKTRVGVITYSENATLVAPLDAFNTTLDFVYKQWPYLGGSGTNVLGALDMALDEFQNKGRSTSRKVIILGASAYREGDYDSPLTQAQTFQRNFGVIIVIADGDIHGQGIAVLSQLATPGLLINATTGLFPDFHDLTQMLCNANCFCPGQLQNQKSAYFQVTRDGESWPSRGCYWDSSLTSIQALVSNTCSKLSAGAGVPAMPDTIGKQRGLLAGAPVNLTKPSFYLGLTKNTNGEWVWDDQKSYNGGDILGSGDCAVLQQGTGFNSVIKAADCRDGNFYACQTQPCSTTNFCG</sequence>
<protein>
    <submittedName>
        <fullName evidence="4">VWFA domain-containing protein</fullName>
    </submittedName>
</protein>